<reference evidence="2" key="1">
    <citation type="submission" date="2018-03" db="EMBL/GenBank/DDBJ databases">
        <authorList>
            <person name="Rodrigo-Torres L."/>
            <person name="Arahal R. D."/>
            <person name="Lucena T."/>
        </authorList>
    </citation>
    <scope>NUCLEOTIDE SEQUENCE [LARGE SCALE GENOMIC DNA]</scope>
    <source>
        <strain evidence="2">CECT 7615</strain>
    </source>
</reference>
<evidence type="ECO:0000313" key="2">
    <source>
        <dbReference type="Proteomes" id="UP000244898"/>
    </source>
</evidence>
<keyword evidence="2" id="KW-1185">Reference proteome</keyword>
<gene>
    <name evidence="1" type="ORF">TRM7615_02456</name>
</gene>
<accession>A0A2R8C9B7</accession>
<proteinExistence type="predicted"/>
<dbReference type="EMBL" id="ONZG01000005">
    <property type="protein sequence ID" value="SPJ28946.1"/>
    <property type="molecule type" value="Genomic_DNA"/>
</dbReference>
<protein>
    <submittedName>
        <fullName evidence="1">Uncharacterized protein</fullName>
    </submittedName>
</protein>
<organism evidence="1 2">
    <name type="scientific">Falsiruegeria mediterranea M17</name>
    <dbReference type="NCBI Taxonomy" id="1200281"/>
    <lineage>
        <taxon>Bacteria</taxon>
        <taxon>Pseudomonadati</taxon>
        <taxon>Pseudomonadota</taxon>
        <taxon>Alphaproteobacteria</taxon>
        <taxon>Rhodobacterales</taxon>
        <taxon>Roseobacteraceae</taxon>
        <taxon>Falsiruegeria</taxon>
    </lineage>
</organism>
<evidence type="ECO:0000313" key="1">
    <source>
        <dbReference type="EMBL" id="SPJ28946.1"/>
    </source>
</evidence>
<name>A0A2R8C9B7_9RHOB</name>
<sequence>MKSRLNLMTHGEHFGPAVPKVSVVLVECVG</sequence>
<dbReference type="Proteomes" id="UP000244898">
    <property type="component" value="Unassembled WGS sequence"/>
</dbReference>
<dbReference type="AlphaFoldDB" id="A0A2R8C9B7"/>